<gene>
    <name evidence="1" type="ORF">A2480_03810</name>
</gene>
<reference evidence="1 2" key="1">
    <citation type="journal article" date="2016" name="Nat. Commun.">
        <title>Thousands of microbial genomes shed light on interconnected biogeochemical processes in an aquifer system.</title>
        <authorList>
            <person name="Anantharaman K."/>
            <person name="Brown C.T."/>
            <person name="Hug L.A."/>
            <person name="Sharon I."/>
            <person name="Castelle C.J."/>
            <person name="Probst A.J."/>
            <person name="Thomas B.C."/>
            <person name="Singh A."/>
            <person name="Wilkins M.J."/>
            <person name="Karaoz U."/>
            <person name="Brodie E.L."/>
            <person name="Williams K.H."/>
            <person name="Hubbard S.S."/>
            <person name="Banfield J.F."/>
        </authorList>
    </citation>
    <scope>NUCLEOTIDE SEQUENCE [LARGE SCALE GENOMIC DNA]</scope>
</reference>
<dbReference type="Proteomes" id="UP000176988">
    <property type="component" value="Unassembled WGS sequence"/>
</dbReference>
<name>A0A1F7WC41_9BACT</name>
<evidence type="ECO:0000313" key="2">
    <source>
        <dbReference type="Proteomes" id="UP000176988"/>
    </source>
</evidence>
<dbReference type="AlphaFoldDB" id="A0A1F7WC41"/>
<evidence type="ECO:0000313" key="1">
    <source>
        <dbReference type="EMBL" id="OGM00350.1"/>
    </source>
</evidence>
<comment type="caution">
    <text evidence="1">The sequence shown here is derived from an EMBL/GenBank/DDBJ whole genome shotgun (WGS) entry which is preliminary data.</text>
</comment>
<dbReference type="STRING" id="1802424.A2480_03810"/>
<dbReference type="EMBL" id="MGFG01000032">
    <property type="protein sequence ID" value="OGM00350.1"/>
    <property type="molecule type" value="Genomic_DNA"/>
</dbReference>
<accession>A0A1F7WC41</accession>
<proteinExistence type="predicted"/>
<protein>
    <submittedName>
        <fullName evidence="1">Uncharacterized protein</fullName>
    </submittedName>
</protein>
<sequence length="99" mass="11239">MVLTFATDQCVATARRTNGTVSLRTEKAVEASTKLDKIQEKIPLSTPSTDHLSLNMDRSGETTQQTHLCGYPDRYLSRNIIPCWEYVSRYSDIDASRWP</sequence>
<organism evidence="1 2">
    <name type="scientific">Candidatus Uhrbacteria bacterium RIFOXYC2_FULL_47_19</name>
    <dbReference type="NCBI Taxonomy" id="1802424"/>
    <lineage>
        <taxon>Bacteria</taxon>
        <taxon>Candidatus Uhriibacteriota</taxon>
    </lineage>
</organism>